<dbReference type="InterPro" id="IPR015720">
    <property type="entry name" value="Emp24-like"/>
</dbReference>
<comment type="subcellular location">
    <subcellularLocation>
        <location evidence="7">Endomembrane system</location>
        <topology evidence="7">Single-pass membrane protein</topology>
    </subcellularLocation>
    <subcellularLocation>
        <location evidence="1 8">Membrane</location>
        <topology evidence="1 8">Single-pass type I membrane protein</topology>
    </subcellularLocation>
</comment>
<evidence type="ECO:0000313" key="14">
    <source>
        <dbReference type="Proteomes" id="UP000322899"/>
    </source>
</evidence>
<evidence type="ECO:0000256" key="2">
    <source>
        <dbReference type="ARBA" id="ARBA00007104"/>
    </source>
</evidence>
<comment type="similarity">
    <text evidence="2 8">Belongs to the EMP24/GP25L family.</text>
</comment>
<evidence type="ECO:0000313" key="12">
    <source>
        <dbReference type="EMBL" id="KAA0155311.1"/>
    </source>
</evidence>
<dbReference type="GO" id="GO:0012505">
    <property type="term" value="C:endomembrane system"/>
    <property type="evidence" value="ECO:0007669"/>
    <property type="project" value="UniProtKB-SubCell"/>
</dbReference>
<dbReference type="EMBL" id="VLTL01000182">
    <property type="protein sequence ID" value="KAA0155311.1"/>
    <property type="molecule type" value="Genomic_DNA"/>
</dbReference>
<feature type="domain" description="GOLD" evidence="11">
    <location>
        <begin position="34"/>
        <end position="130"/>
    </location>
</feature>
<dbReference type="PANTHER" id="PTHR22811">
    <property type="entry name" value="TRANSMEMBRANE EMP24 DOMAIN-CONTAINING PROTEIN"/>
    <property type="match status" value="1"/>
</dbReference>
<dbReference type="Proteomes" id="UP000324907">
    <property type="component" value="Unassembled WGS sequence"/>
</dbReference>
<proteinExistence type="inferred from homology"/>
<evidence type="ECO:0000256" key="4">
    <source>
        <dbReference type="ARBA" id="ARBA00022729"/>
    </source>
</evidence>
<dbReference type="SMART" id="SM01190">
    <property type="entry name" value="EMP24_GP25L"/>
    <property type="match status" value="1"/>
</dbReference>
<feature type="transmembrane region" description="Helical" evidence="9">
    <location>
        <begin position="187"/>
        <end position="209"/>
    </location>
</feature>
<gene>
    <name evidence="13" type="ORF">FNF27_07355</name>
    <name evidence="12" type="ORF">FNF28_06726</name>
</gene>
<evidence type="ECO:0000313" key="15">
    <source>
        <dbReference type="Proteomes" id="UP000324907"/>
    </source>
</evidence>
<keyword evidence="6 9" id="KW-0472">Membrane</keyword>
<dbReference type="InterPro" id="IPR009038">
    <property type="entry name" value="GOLD_dom"/>
</dbReference>
<evidence type="ECO:0000256" key="3">
    <source>
        <dbReference type="ARBA" id="ARBA00022692"/>
    </source>
</evidence>
<keyword evidence="4 10" id="KW-0732">Signal</keyword>
<feature type="chain" id="PRO_5033844860" description="GOLD domain-containing protein" evidence="10">
    <location>
        <begin position="21"/>
        <end position="224"/>
    </location>
</feature>
<evidence type="ECO:0000313" key="13">
    <source>
        <dbReference type="EMBL" id="KAA0167272.1"/>
    </source>
</evidence>
<evidence type="ECO:0000256" key="10">
    <source>
        <dbReference type="SAM" id="SignalP"/>
    </source>
</evidence>
<dbReference type="EMBL" id="VLTO01000082">
    <property type="protein sequence ID" value="KAA0167272.1"/>
    <property type="molecule type" value="Genomic_DNA"/>
</dbReference>
<evidence type="ECO:0000256" key="8">
    <source>
        <dbReference type="RuleBase" id="RU003827"/>
    </source>
</evidence>
<evidence type="ECO:0000256" key="6">
    <source>
        <dbReference type="ARBA" id="ARBA00023136"/>
    </source>
</evidence>
<sequence>MRCAAVALLVTAALLAPASAAISSLAFQVEPRLEECMYQEIRQGQSVRAEILVTRGGKLDVRMKIDAPGKGRLYEKLVFSNIDDTTGNVVDSLIKKGHSFIAPSSGNYAFCMDNTMSRWTAKVVDFELEVTSPSRPAEGESPKEVNGMKRSTDRIHEQLSAVERMQHYLQQREHTHRDTAESTNDRIAWYAVTETFIVVGLSVAQVVLVRRWFQSRNVLPGGLG</sequence>
<evidence type="ECO:0000259" key="11">
    <source>
        <dbReference type="PROSITE" id="PS50866"/>
    </source>
</evidence>
<name>A0A5A8DPF6_CAFRO</name>
<evidence type="ECO:0000256" key="5">
    <source>
        <dbReference type="ARBA" id="ARBA00022989"/>
    </source>
</evidence>
<dbReference type="Pfam" id="PF01105">
    <property type="entry name" value="EMP24_GP25L"/>
    <property type="match status" value="1"/>
</dbReference>
<dbReference type="SUPFAM" id="SSF101576">
    <property type="entry name" value="Supernatant protein factor (SPF), C-terminal domain"/>
    <property type="match status" value="1"/>
</dbReference>
<reference evidence="14 15" key="1">
    <citation type="submission" date="2019-07" db="EMBL/GenBank/DDBJ databases">
        <title>Genomes of Cafeteria roenbergensis.</title>
        <authorList>
            <person name="Fischer M.G."/>
            <person name="Hackl T."/>
            <person name="Roman M."/>
        </authorList>
    </citation>
    <scope>NUCLEOTIDE SEQUENCE [LARGE SCALE GENOMIC DNA]</scope>
    <source>
        <strain evidence="13 14">E4-10P</strain>
        <strain evidence="12 15">RCC970-E3</strain>
    </source>
</reference>
<keyword evidence="3 8" id="KW-0812">Transmembrane</keyword>
<evidence type="ECO:0000256" key="7">
    <source>
        <dbReference type="ARBA" id="ARBA00037847"/>
    </source>
</evidence>
<protein>
    <recommendedName>
        <fullName evidence="11">GOLD domain-containing protein</fullName>
    </recommendedName>
</protein>
<dbReference type="PROSITE" id="PS50866">
    <property type="entry name" value="GOLD"/>
    <property type="match status" value="1"/>
</dbReference>
<dbReference type="GO" id="GO:0016020">
    <property type="term" value="C:membrane"/>
    <property type="evidence" value="ECO:0007669"/>
    <property type="project" value="UniProtKB-SubCell"/>
</dbReference>
<dbReference type="Proteomes" id="UP000322899">
    <property type="component" value="Unassembled WGS sequence"/>
</dbReference>
<dbReference type="InterPro" id="IPR036598">
    <property type="entry name" value="GOLD_dom_sf"/>
</dbReference>
<evidence type="ECO:0000256" key="1">
    <source>
        <dbReference type="ARBA" id="ARBA00004479"/>
    </source>
</evidence>
<feature type="signal peptide" evidence="10">
    <location>
        <begin position="1"/>
        <end position="20"/>
    </location>
</feature>
<dbReference type="AlphaFoldDB" id="A0A5A8DPF6"/>
<accession>A0A5A8DPF6</accession>
<evidence type="ECO:0000256" key="9">
    <source>
        <dbReference type="SAM" id="Phobius"/>
    </source>
</evidence>
<keyword evidence="5 9" id="KW-1133">Transmembrane helix</keyword>
<comment type="caution">
    <text evidence="13">The sequence shown here is derived from an EMBL/GenBank/DDBJ whole genome shotgun (WGS) entry which is preliminary data.</text>
</comment>
<organism evidence="13 14">
    <name type="scientific">Cafeteria roenbergensis</name>
    <name type="common">Marine flagellate</name>
    <dbReference type="NCBI Taxonomy" id="33653"/>
    <lineage>
        <taxon>Eukaryota</taxon>
        <taxon>Sar</taxon>
        <taxon>Stramenopiles</taxon>
        <taxon>Bigyra</taxon>
        <taxon>Opalozoa</taxon>
        <taxon>Bicosoecida</taxon>
        <taxon>Cafeteriaceae</taxon>
        <taxon>Cafeteria</taxon>
    </lineage>
</organism>
<dbReference type="OrthoDB" id="62956at2759"/>